<organism evidence="1 2">
    <name type="scientific">Erythroxylum novogranatense</name>
    <dbReference type="NCBI Taxonomy" id="1862640"/>
    <lineage>
        <taxon>Eukaryota</taxon>
        <taxon>Viridiplantae</taxon>
        <taxon>Streptophyta</taxon>
        <taxon>Embryophyta</taxon>
        <taxon>Tracheophyta</taxon>
        <taxon>Spermatophyta</taxon>
        <taxon>Magnoliopsida</taxon>
        <taxon>eudicotyledons</taxon>
        <taxon>Gunneridae</taxon>
        <taxon>Pentapetalae</taxon>
        <taxon>rosids</taxon>
        <taxon>fabids</taxon>
        <taxon>Malpighiales</taxon>
        <taxon>Erythroxylaceae</taxon>
        <taxon>Erythroxylum</taxon>
    </lineage>
</organism>
<evidence type="ECO:0000313" key="1">
    <source>
        <dbReference type="EMBL" id="KAJ8773152.1"/>
    </source>
</evidence>
<dbReference type="AlphaFoldDB" id="A0AAV8U1H4"/>
<name>A0AAV8U1H4_9ROSI</name>
<dbReference type="EMBL" id="JAIWQS010000002">
    <property type="protein sequence ID" value="KAJ8773152.1"/>
    <property type="molecule type" value="Genomic_DNA"/>
</dbReference>
<proteinExistence type="predicted"/>
<gene>
    <name evidence="1" type="ORF">K2173_028329</name>
</gene>
<comment type="caution">
    <text evidence="1">The sequence shown here is derived from an EMBL/GenBank/DDBJ whole genome shotgun (WGS) entry which is preliminary data.</text>
</comment>
<sequence length="153" mass="17253">MPSKYRYLVTIQDVKSTPTNSSTIPMCTIEFHIRFRYQLKFPSNEGQEVVLDDVVTPEQRVTSRLPLVFPLTLWRELYLSDLLKNSNLGSRVRACLNPKIADTVSSFAARNGNKGFDMVLNVGIFKVETMGKDEVDRIARGLVGVPSNSLRLC</sequence>
<dbReference type="Proteomes" id="UP001159364">
    <property type="component" value="Linkage Group LG02"/>
</dbReference>
<protein>
    <submittedName>
        <fullName evidence="1">Uncharacterized protein</fullName>
    </submittedName>
</protein>
<accession>A0AAV8U1H4</accession>
<keyword evidence="2" id="KW-1185">Reference proteome</keyword>
<evidence type="ECO:0000313" key="2">
    <source>
        <dbReference type="Proteomes" id="UP001159364"/>
    </source>
</evidence>
<reference evidence="1 2" key="1">
    <citation type="submission" date="2021-09" db="EMBL/GenBank/DDBJ databases">
        <title>Genomic insights and catalytic innovation underlie evolution of tropane alkaloids biosynthesis.</title>
        <authorList>
            <person name="Wang Y.-J."/>
            <person name="Tian T."/>
            <person name="Huang J.-P."/>
            <person name="Huang S.-X."/>
        </authorList>
    </citation>
    <scope>NUCLEOTIDE SEQUENCE [LARGE SCALE GENOMIC DNA]</scope>
    <source>
        <strain evidence="1">KIB-2018</strain>
        <tissue evidence="1">Leaf</tissue>
    </source>
</reference>